<evidence type="ECO:0000256" key="2">
    <source>
        <dbReference type="SAM" id="MobiDB-lite"/>
    </source>
</evidence>
<evidence type="ECO:0000313" key="10">
    <source>
        <dbReference type="Proteomes" id="UP001432000"/>
    </source>
</evidence>
<evidence type="ECO:0000313" key="9">
    <source>
        <dbReference type="EMBL" id="WXG71463.1"/>
    </source>
</evidence>
<keyword evidence="10" id="KW-1185">Reference proteome</keyword>
<dbReference type="Gene3D" id="3.30.420.10">
    <property type="entry name" value="Ribonuclease H-like superfamily/Ribonuclease H"/>
    <property type="match status" value="1"/>
</dbReference>
<dbReference type="InterPro" id="IPR036397">
    <property type="entry name" value="RNaseH_sf"/>
</dbReference>
<gene>
    <name evidence="8" type="primary">istA</name>
    <name evidence="6" type="ORF">WDS16_02445</name>
    <name evidence="7" type="ORF">WDS16_04445</name>
    <name evidence="8" type="ORF">WDS16_09530</name>
    <name evidence="9" type="ORF">WDS16_13815</name>
    <name evidence="4" type="ORF">WDS16_20325</name>
    <name evidence="5" type="ORF">WDS16_21285</name>
</gene>
<dbReference type="RefSeq" id="WP_338887198.1">
    <property type="nucleotide sequence ID" value="NZ_CP147846.1"/>
</dbReference>
<feature type="region of interest" description="Disordered" evidence="2">
    <location>
        <begin position="496"/>
        <end position="543"/>
    </location>
</feature>
<evidence type="ECO:0000313" key="4">
    <source>
        <dbReference type="EMBL" id="WXG67564.1"/>
    </source>
</evidence>
<organism evidence="8 10">
    <name type="scientific">Rhodococcus sovatensis</name>
    <dbReference type="NCBI Taxonomy" id="1805840"/>
    <lineage>
        <taxon>Bacteria</taxon>
        <taxon>Bacillati</taxon>
        <taxon>Actinomycetota</taxon>
        <taxon>Actinomycetes</taxon>
        <taxon>Mycobacteriales</taxon>
        <taxon>Nocardiaceae</taxon>
        <taxon>Rhodococcus</taxon>
    </lineage>
</organism>
<name>A0ABZ2PSM1_9NOCA</name>
<dbReference type="PANTHER" id="PTHR35004:SF8">
    <property type="entry name" value="TRANSPOSASE RV3428C-RELATED"/>
    <property type="match status" value="1"/>
</dbReference>
<dbReference type="PANTHER" id="PTHR35004">
    <property type="entry name" value="TRANSPOSASE RV3428C-RELATED"/>
    <property type="match status" value="1"/>
</dbReference>
<feature type="compositionally biased region" description="Polar residues" evidence="2">
    <location>
        <begin position="521"/>
        <end position="530"/>
    </location>
</feature>
<dbReference type="EMBL" id="CP147846">
    <property type="protein sequence ID" value="WXG71463.1"/>
    <property type="molecule type" value="Genomic_DNA"/>
</dbReference>
<dbReference type="InterPro" id="IPR054353">
    <property type="entry name" value="IstA-like_C"/>
</dbReference>
<comment type="similarity">
    <text evidence="1">Belongs to the transposase IS21/IS408/IS1162 family.</text>
</comment>
<dbReference type="InterPro" id="IPR001584">
    <property type="entry name" value="Integrase_cat-core"/>
</dbReference>
<dbReference type="PROSITE" id="PS50994">
    <property type="entry name" value="INTEGRASE"/>
    <property type="match status" value="1"/>
</dbReference>
<evidence type="ECO:0000259" key="3">
    <source>
        <dbReference type="PROSITE" id="PS50994"/>
    </source>
</evidence>
<evidence type="ECO:0000313" key="6">
    <source>
        <dbReference type="EMBL" id="WXG69440.1"/>
    </source>
</evidence>
<dbReference type="EMBL" id="CP147846">
    <property type="protein sequence ID" value="WXG67731.1"/>
    <property type="molecule type" value="Genomic_DNA"/>
</dbReference>
<feature type="domain" description="Integrase catalytic" evidence="3">
    <location>
        <begin position="152"/>
        <end position="328"/>
    </location>
</feature>
<reference evidence="8 10" key="1">
    <citation type="submission" date="2024-03" db="EMBL/GenBank/DDBJ databases">
        <title>Natural products discovery in diverse microorganisms through a two-stage MS feature dereplication strategy.</title>
        <authorList>
            <person name="Zhang R."/>
        </authorList>
    </citation>
    <scope>NUCLEOTIDE SEQUENCE [LARGE SCALE GENOMIC DNA]</scope>
    <source>
        <strain evidence="8 10">18930</strain>
    </source>
</reference>
<accession>A0ABZ2PSM1</accession>
<dbReference type="Proteomes" id="UP001432000">
    <property type="component" value="Chromosome"/>
</dbReference>
<evidence type="ECO:0000313" key="5">
    <source>
        <dbReference type="EMBL" id="WXG67731.1"/>
    </source>
</evidence>
<dbReference type="EMBL" id="CP147846">
    <property type="protein sequence ID" value="WXG69440.1"/>
    <property type="molecule type" value="Genomic_DNA"/>
</dbReference>
<evidence type="ECO:0000313" key="8">
    <source>
        <dbReference type="EMBL" id="WXG70706.1"/>
    </source>
</evidence>
<sequence>MAFREISVNEIREVLRLWLGTPALPAPGSRKIAEHAGVDRKTVRRYVEAAQGGGLKRTDTAAAVNDDLIAAVVDAVRPDRPHGHGAAWEQLVPHEEQITKWVAGDGEQKPLTITKIEVLLARKGCVVPYRTLHRFATERCGFGRKNLTVRVVDGDPGIECQVDFGYLGMLTDPEDGRARKVHALIFTAVYSRHMFVWLTYSQTLVAVIAGCEAAWKFFGGVFAVLIPDNLKPVVNEADPITPRFTDGWLDYSNHVGFITDPARVRSPKDKPRVERTVQYVRGNFWAGERFTSLAQAQEAVVRWCASTAGMRIHGTTCARPLEVFEDFELPVLLPVPAVYDVPIFKDVKVHRDFHAEVARALYSLPQQWIGSTLSVRADTELVKFYHRGTLVKIHPRQPPGGRSTDRDDLPEHKTDYALRDVASLIAKCTSHGPNIGIYAERILDDPLPWTRIRSVYRLQGLVRRYGAERVEQACALSLDLDVVSVTKIASMLERATESTTPDLPKAVGQSSTRFSRDPTEFRSTATTSLSVVDGSTAPSEGRP</sequence>
<dbReference type="EMBL" id="CP147846">
    <property type="protein sequence ID" value="WXG67564.1"/>
    <property type="molecule type" value="Genomic_DNA"/>
</dbReference>
<evidence type="ECO:0000313" key="7">
    <source>
        <dbReference type="EMBL" id="WXG69804.1"/>
    </source>
</evidence>
<dbReference type="EMBL" id="CP147846">
    <property type="protein sequence ID" value="WXG69804.1"/>
    <property type="molecule type" value="Genomic_DNA"/>
</dbReference>
<proteinExistence type="inferred from homology"/>
<dbReference type="NCBIfam" id="NF033546">
    <property type="entry name" value="transpos_IS21"/>
    <property type="match status" value="1"/>
</dbReference>
<dbReference type="Pfam" id="PF22483">
    <property type="entry name" value="Mu-transpos_C_2"/>
    <property type="match status" value="1"/>
</dbReference>
<protein>
    <submittedName>
        <fullName evidence="8">IS21 family transposase</fullName>
    </submittedName>
</protein>
<evidence type="ECO:0000256" key="1">
    <source>
        <dbReference type="ARBA" id="ARBA00009277"/>
    </source>
</evidence>
<dbReference type="EMBL" id="CP147846">
    <property type="protein sequence ID" value="WXG70706.1"/>
    <property type="molecule type" value="Genomic_DNA"/>
</dbReference>
<dbReference type="InterPro" id="IPR012337">
    <property type="entry name" value="RNaseH-like_sf"/>
</dbReference>
<dbReference type="SUPFAM" id="SSF53098">
    <property type="entry name" value="Ribonuclease H-like"/>
    <property type="match status" value="1"/>
</dbReference>